<keyword evidence="5" id="KW-0687">Ribonucleoprotein</keyword>
<gene>
    <name evidence="8" type="ORF">D9613_001817</name>
</gene>
<dbReference type="PANTHER" id="PTHR17039:SF0">
    <property type="entry name" value="U3 SMALL NUCLEOLAR RIBONUCLEOPROTEIN PROTEIN MPP10"/>
    <property type="match status" value="1"/>
</dbReference>
<feature type="compositionally biased region" description="Polar residues" evidence="7">
    <location>
        <begin position="366"/>
        <end position="378"/>
    </location>
</feature>
<evidence type="ECO:0000256" key="4">
    <source>
        <dbReference type="ARBA" id="ARBA00023242"/>
    </source>
</evidence>
<feature type="compositionally biased region" description="Acidic residues" evidence="7">
    <location>
        <begin position="488"/>
        <end position="497"/>
    </location>
</feature>
<feature type="region of interest" description="Disordered" evidence="7">
    <location>
        <begin position="196"/>
        <end position="331"/>
    </location>
</feature>
<feature type="compositionally biased region" description="Basic and acidic residues" evidence="7">
    <location>
        <begin position="733"/>
        <end position="744"/>
    </location>
</feature>
<evidence type="ECO:0000256" key="7">
    <source>
        <dbReference type="SAM" id="MobiDB-lite"/>
    </source>
</evidence>
<dbReference type="GO" id="GO:0006364">
    <property type="term" value="P:rRNA processing"/>
    <property type="evidence" value="ECO:0007669"/>
    <property type="project" value="UniProtKB-KW"/>
</dbReference>
<name>A0A8H4R7Y3_9AGAR</name>
<keyword evidence="9" id="KW-1185">Reference proteome</keyword>
<evidence type="ECO:0000256" key="3">
    <source>
        <dbReference type="ARBA" id="ARBA00022552"/>
    </source>
</evidence>
<keyword evidence="2" id="KW-0690">Ribosome biogenesis</keyword>
<dbReference type="Pfam" id="PF04006">
    <property type="entry name" value="Mpp10"/>
    <property type="match status" value="1"/>
</dbReference>
<evidence type="ECO:0000313" key="8">
    <source>
        <dbReference type="EMBL" id="KAF4623332.1"/>
    </source>
</evidence>
<evidence type="ECO:0000313" key="9">
    <source>
        <dbReference type="Proteomes" id="UP000521872"/>
    </source>
</evidence>
<feature type="compositionally biased region" description="Acidic residues" evidence="7">
    <location>
        <begin position="409"/>
        <end position="470"/>
    </location>
</feature>
<dbReference type="EMBL" id="JAACJL010000001">
    <property type="protein sequence ID" value="KAF4623332.1"/>
    <property type="molecule type" value="Genomic_DNA"/>
</dbReference>
<evidence type="ECO:0000256" key="5">
    <source>
        <dbReference type="ARBA" id="ARBA00023274"/>
    </source>
</evidence>
<evidence type="ECO:0000256" key="1">
    <source>
        <dbReference type="ARBA" id="ARBA00004604"/>
    </source>
</evidence>
<feature type="compositionally biased region" description="Acidic residues" evidence="7">
    <location>
        <begin position="224"/>
        <end position="256"/>
    </location>
</feature>
<comment type="subcellular location">
    <subcellularLocation>
        <location evidence="1">Nucleus</location>
        <location evidence="1">Nucleolus</location>
    </subcellularLocation>
</comment>
<dbReference type="InterPro" id="IPR012173">
    <property type="entry name" value="Mpp10"/>
</dbReference>
<sequence>MAATKSTLLDSQTAQDMAFLAPLQKLSTIIDERPESIAVGSSDIRSAALEATKHLFDISVQSETSSVSPINDLINFTFAPSQAPRTRSKGKQQSQEDASSISSRIAFDSTPLKSLFVDGMDEEQVWAQLDLRTKTVCKLLDFVLDGTAIEETLGDNEEEDGEEDEDEDEDEDEEELDDDEVDEALKAAVKALKRGEDVDLDELTKHGIGAEEWEMIKESVMDGSLDDLDSPDDEQDEDNEEEEEEDDDFDEEEEEGMAPLRDPSDEESERPKPISRPSVKASQKKKKGAHPELDDDFFSLSEFNAETERAESKSSSRGRLAGSDSEDEDMDVDLFTNVDLAEDVDEASVNGNNEAELYYADFFESPSGSKTVSSTAMKSGTKKGRVQFHEEVRVKKIKPTGKNRPLNYESDEDEEDEEEAFDMEGMDMEEDEDSLDEEDDVEGSGTEEEDEDEDEDMEGSEEDEDEEDAEAGPLKERATIDRLKNDLFADDEEVEDDLTTHQRRMAALKEQISELESENVAPKEWVLMGEAASRQRPQNSLLEEDLEFDRVMKAVPVTTEESIKTLEERIKARILENEFDDVVRVRPLEDKPFLPSKILELQDTKSKHSLAQIYENDYVASQTGEAVDDRDGKLKKEHDEIDAMWETICSKLDALCNAYFVPKQAKAVISTVTNVATATLESALPTTKSTSTMLAPEEVFSASSSSLKARSELIPAEKRTQRTKERKLRKRQRDSLKKSVDKFAKPKGISGVKKQKQAALESVVKHGKGVTVVGKKGVADKRKK</sequence>
<feature type="region of interest" description="Disordered" evidence="7">
    <location>
        <begin position="711"/>
        <end position="751"/>
    </location>
</feature>
<dbReference type="AlphaFoldDB" id="A0A8H4R7Y3"/>
<feature type="compositionally biased region" description="Basic and acidic residues" evidence="7">
    <location>
        <begin position="711"/>
        <end position="723"/>
    </location>
</feature>
<dbReference type="GO" id="GO:0032040">
    <property type="term" value="C:small-subunit processome"/>
    <property type="evidence" value="ECO:0007669"/>
    <property type="project" value="TreeGrafter"/>
</dbReference>
<feature type="compositionally biased region" description="Acidic residues" evidence="7">
    <location>
        <begin position="152"/>
        <end position="182"/>
    </location>
</feature>
<reference evidence="8 9" key="1">
    <citation type="submission" date="2019-12" db="EMBL/GenBank/DDBJ databases">
        <authorList>
            <person name="Floudas D."/>
            <person name="Bentzer J."/>
            <person name="Ahren D."/>
            <person name="Johansson T."/>
            <person name="Persson P."/>
            <person name="Tunlid A."/>
        </authorList>
    </citation>
    <scope>NUCLEOTIDE SEQUENCE [LARGE SCALE GENOMIC DNA]</scope>
    <source>
        <strain evidence="8 9">CBS 102.39</strain>
    </source>
</reference>
<evidence type="ECO:0000256" key="2">
    <source>
        <dbReference type="ARBA" id="ARBA00022517"/>
    </source>
</evidence>
<feature type="region of interest" description="Disordered" evidence="7">
    <location>
        <begin position="81"/>
        <end position="103"/>
    </location>
</feature>
<comment type="similarity">
    <text evidence="6">Belongs to the MPP10 family.</text>
</comment>
<dbReference type="Proteomes" id="UP000521872">
    <property type="component" value="Unassembled WGS sequence"/>
</dbReference>
<evidence type="ECO:0000256" key="6">
    <source>
        <dbReference type="ARBA" id="ARBA00029455"/>
    </source>
</evidence>
<dbReference type="GO" id="GO:0005732">
    <property type="term" value="C:sno(s)RNA-containing ribonucleoprotein complex"/>
    <property type="evidence" value="ECO:0007669"/>
    <property type="project" value="InterPro"/>
</dbReference>
<feature type="region of interest" description="Disordered" evidence="7">
    <location>
        <begin position="149"/>
        <end position="182"/>
    </location>
</feature>
<feature type="compositionally biased region" description="Basic and acidic residues" evidence="7">
    <location>
        <begin position="473"/>
        <end position="487"/>
    </location>
</feature>
<feature type="compositionally biased region" description="Basic and acidic residues" evidence="7">
    <location>
        <begin position="196"/>
        <end position="220"/>
    </location>
</feature>
<protein>
    <submittedName>
        <fullName evidence="8">Uncharacterized protein</fullName>
    </submittedName>
</protein>
<dbReference type="GO" id="GO:0034457">
    <property type="term" value="C:Mpp10 complex"/>
    <property type="evidence" value="ECO:0007669"/>
    <property type="project" value="InterPro"/>
</dbReference>
<keyword evidence="3" id="KW-0698">rRNA processing</keyword>
<comment type="caution">
    <text evidence="8">The sequence shown here is derived from an EMBL/GenBank/DDBJ whole genome shotgun (WGS) entry which is preliminary data.</text>
</comment>
<proteinExistence type="inferred from homology"/>
<feature type="region of interest" description="Disordered" evidence="7">
    <location>
        <begin position="365"/>
        <end position="498"/>
    </location>
</feature>
<accession>A0A8H4R7Y3</accession>
<organism evidence="8 9">
    <name type="scientific">Agrocybe pediades</name>
    <dbReference type="NCBI Taxonomy" id="84607"/>
    <lineage>
        <taxon>Eukaryota</taxon>
        <taxon>Fungi</taxon>
        <taxon>Dikarya</taxon>
        <taxon>Basidiomycota</taxon>
        <taxon>Agaricomycotina</taxon>
        <taxon>Agaricomycetes</taxon>
        <taxon>Agaricomycetidae</taxon>
        <taxon>Agaricales</taxon>
        <taxon>Agaricineae</taxon>
        <taxon>Strophariaceae</taxon>
        <taxon>Agrocybe</taxon>
    </lineage>
</organism>
<dbReference type="PANTHER" id="PTHR17039">
    <property type="entry name" value="U3 SMALL NUCLEOLAR RIBONUCLEOPROTEIN PROTEIN MPP10"/>
    <property type="match status" value="1"/>
</dbReference>
<keyword evidence="4" id="KW-0539">Nucleus</keyword>
<dbReference type="PIRSF" id="PIRSF017300">
    <property type="entry name" value="snoRNP_Mpp10"/>
    <property type="match status" value="1"/>
</dbReference>